<dbReference type="InterPro" id="IPR012337">
    <property type="entry name" value="RNaseH-like_sf"/>
</dbReference>
<dbReference type="Proteomes" id="UP001596180">
    <property type="component" value="Unassembled WGS sequence"/>
</dbReference>
<reference evidence="7" key="1">
    <citation type="journal article" date="2019" name="Int. J. Syst. Evol. Microbiol.">
        <title>The Global Catalogue of Microorganisms (GCM) 10K type strain sequencing project: providing services to taxonomists for standard genome sequencing and annotation.</title>
        <authorList>
            <consortium name="The Broad Institute Genomics Platform"/>
            <consortium name="The Broad Institute Genome Sequencing Center for Infectious Disease"/>
            <person name="Wu L."/>
            <person name="Ma J."/>
        </authorList>
    </citation>
    <scope>NUCLEOTIDE SEQUENCE [LARGE SCALE GENOMIC DNA]</scope>
    <source>
        <strain evidence="7">JCM 10411</strain>
    </source>
</reference>
<proteinExistence type="predicted"/>
<evidence type="ECO:0000259" key="5">
    <source>
        <dbReference type="SMART" id="SM00479"/>
    </source>
</evidence>
<accession>A0ABW1E4H8</accession>
<feature type="domain" description="Exonuclease" evidence="5">
    <location>
        <begin position="7"/>
        <end position="188"/>
    </location>
</feature>
<dbReference type="SUPFAM" id="SSF53098">
    <property type="entry name" value="Ribonuclease H-like"/>
    <property type="match status" value="1"/>
</dbReference>
<keyword evidence="1" id="KW-0540">Nuclease</keyword>
<feature type="region of interest" description="Disordered" evidence="4">
    <location>
        <begin position="232"/>
        <end position="267"/>
    </location>
</feature>
<sequence length="267" mass="28941">MSWITGPLVAFDLETTGTDVETDRIVTAAVVRLEPDGTISAERTWLLDPGVAIPEQASAIHGISTDHAREHGVPPSSAVEDITRAVAEVLRSGTPLVVMNARYDLSLLDRECRRYGLESITERLGGVPSPVIDPLVLDKHVDKYRKGKRALHALCAHYGVSLDDAHDARADAVAAARVVRRMGEKHRHVGMMSLTDLHELQVRAAAEQSASLQAYLRRTTNPTAVVESAWPVIPRSRQPGPAEALREREPGDRVAAPLSRTAPGQAS</sequence>
<protein>
    <submittedName>
        <fullName evidence="6">3'-5' exonuclease</fullName>
    </submittedName>
</protein>
<evidence type="ECO:0000256" key="4">
    <source>
        <dbReference type="SAM" id="MobiDB-lite"/>
    </source>
</evidence>
<dbReference type="CDD" id="cd06127">
    <property type="entry name" value="DEDDh"/>
    <property type="match status" value="1"/>
</dbReference>
<dbReference type="SMART" id="SM00479">
    <property type="entry name" value="EXOIII"/>
    <property type="match status" value="1"/>
</dbReference>
<dbReference type="Pfam" id="PF00929">
    <property type="entry name" value="RNase_T"/>
    <property type="match status" value="1"/>
</dbReference>
<dbReference type="Gene3D" id="3.30.420.10">
    <property type="entry name" value="Ribonuclease H-like superfamily/Ribonuclease H"/>
    <property type="match status" value="1"/>
</dbReference>
<dbReference type="InterPro" id="IPR013520">
    <property type="entry name" value="Ribonucl_H"/>
</dbReference>
<dbReference type="InterPro" id="IPR036397">
    <property type="entry name" value="RNaseH_sf"/>
</dbReference>
<keyword evidence="7" id="KW-1185">Reference proteome</keyword>
<dbReference type="GO" id="GO:0004527">
    <property type="term" value="F:exonuclease activity"/>
    <property type="evidence" value="ECO:0007669"/>
    <property type="project" value="UniProtKB-KW"/>
</dbReference>
<dbReference type="NCBIfam" id="NF005927">
    <property type="entry name" value="PRK07942.1"/>
    <property type="match status" value="1"/>
</dbReference>
<comment type="caution">
    <text evidence="6">The sequence shown here is derived from an EMBL/GenBank/DDBJ whole genome shotgun (WGS) entry which is preliminary data.</text>
</comment>
<dbReference type="PANTHER" id="PTHR30231:SF4">
    <property type="entry name" value="PROTEIN NEN2"/>
    <property type="match status" value="1"/>
</dbReference>
<evidence type="ECO:0000313" key="6">
    <source>
        <dbReference type="EMBL" id="MFC5855186.1"/>
    </source>
</evidence>
<organism evidence="6 7">
    <name type="scientific">Streptomyces chlorus</name>
    <dbReference type="NCBI Taxonomy" id="887452"/>
    <lineage>
        <taxon>Bacteria</taxon>
        <taxon>Bacillati</taxon>
        <taxon>Actinomycetota</taxon>
        <taxon>Actinomycetes</taxon>
        <taxon>Kitasatosporales</taxon>
        <taxon>Streptomycetaceae</taxon>
        <taxon>Streptomyces</taxon>
    </lineage>
</organism>
<evidence type="ECO:0000256" key="3">
    <source>
        <dbReference type="ARBA" id="ARBA00022839"/>
    </source>
</evidence>
<evidence type="ECO:0000256" key="2">
    <source>
        <dbReference type="ARBA" id="ARBA00022801"/>
    </source>
</evidence>
<evidence type="ECO:0000313" key="7">
    <source>
        <dbReference type="Proteomes" id="UP001596180"/>
    </source>
</evidence>
<dbReference type="EMBL" id="JBHSOA010000061">
    <property type="protein sequence ID" value="MFC5855186.1"/>
    <property type="molecule type" value="Genomic_DNA"/>
</dbReference>
<evidence type="ECO:0000256" key="1">
    <source>
        <dbReference type="ARBA" id="ARBA00022722"/>
    </source>
</evidence>
<keyword evidence="3 6" id="KW-0269">Exonuclease</keyword>
<dbReference type="RefSeq" id="WP_381367708.1">
    <property type="nucleotide sequence ID" value="NZ_JBHSOA010000061.1"/>
</dbReference>
<gene>
    <name evidence="6" type="ORF">ACFPZI_26410</name>
</gene>
<dbReference type="PANTHER" id="PTHR30231">
    <property type="entry name" value="DNA POLYMERASE III SUBUNIT EPSILON"/>
    <property type="match status" value="1"/>
</dbReference>
<keyword evidence="2" id="KW-0378">Hydrolase</keyword>
<name>A0ABW1E4H8_9ACTN</name>